<comment type="caution">
    <text evidence="2">The sequence shown here is derived from an EMBL/GenBank/DDBJ whole genome shotgun (WGS) entry which is preliminary data.</text>
</comment>
<keyword evidence="2" id="KW-0489">Methyltransferase</keyword>
<organism evidence="2 3">
    <name type="scientific">Helicobacter japonicus</name>
    <dbReference type="NCBI Taxonomy" id="425400"/>
    <lineage>
        <taxon>Bacteria</taxon>
        <taxon>Pseudomonadati</taxon>
        <taxon>Campylobacterota</taxon>
        <taxon>Epsilonproteobacteria</taxon>
        <taxon>Campylobacterales</taxon>
        <taxon>Helicobacteraceae</taxon>
        <taxon>Helicobacter</taxon>
    </lineage>
</organism>
<sequence>MIASLTSYPLRIPTLHYTLYSLFTQEYKPDEVILWLSLKEFPNKESDLPQSVLAFKKLGLNIQWCENNIKSYKKLIPALQAYPDAVIVTADDDVVYPKDWLKKLYNAYVKNPQYIHCHRAHRISFDESGKLLPYAQWENSISHLQTSPSFLNFFTGVGGVLYPPHCFFEDVTQEEKFLSLAPHQDDIWFFAMAVLNDVKINVVEGSYTDKDLVSYVNHTQTGALWIENVKSGLNDKVLKDILESYPALKTKIKFNSSEYWENRYKSFSASNNGTLSCGDINIGASGAGSYNNLALFKAEILNQFVKEEGVQNILEFGCGDGNQLSLARYPHYIGLDVSQSAIRHNKEKFRADDTKQFYLVSEFLQSHKDFSAELCLSLDVIYHLIQDEIFEEYMRNLFTHSHRFVGVYASNKDELHAPHVKHRKFSKWIEQNAREWELYRFIPNKYPFDEKNPNHTSFADFYFYKKR</sequence>
<dbReference type="InterPro" id="IPR029044">
    <property type="entry name" value="Nucleotide-diphossugar_trans"/>
</dbReference>
<reference evidence="2 3" key="1">
    <citation type="journal article" date="2014" name="Genome Announc.">
        <title>Draft genome sequences of eight enterohepatic helicobacter species isolated from both laboratory and wild rodents.</title>
        <authorList>
            <person name="Sheh A."/>
            <person name="Shen Z."/>
            <person name="Fox J.G."/>
        </authorList>
    </citation>
    <scope>NUCLEOTIDE SEQUENCE [LARGE SCALE GENOMIC DNA]</scope>
    <source>
        <strain evidence="2 3">MIT 01-6451</strain>
    </source>
</reference>
<proteinExistence type="predicted"/>
<dbReference type="OrthoDB" id="5465469at2"/>
<dbReference type="SUPFAM" id="SSF53448">
    <property type="entry name" value="Nucleotide-diphospho-sugar transferases"/>
    <property type="match status" value="1"/>
</dbReference>
<name>A0A4U8TS44_9HELI</name>
<dbReference type="GO" id="GO:0008757">
    <property type="term" value="F:S-adenosylmethionine-dependent methyltransferase activity"/>
    <property type="evidence" value="ECO:0007669"/>
    <property type="project" value="InterPro"/>
</dbReference>
<dbReference type="InterPro" id="IPR029063">
    <property type="entry name" value="SAM-dependent_MTases_sf"/>
</dbReference>
<dbReference type="STRING" id="425400.LS65_09410"/>
<accession>A0A4U8TS44</accession>
<protein>
    <submittedName>
        <fullName evidence="2">Class I SAM-dependent methyltransferase</fullName>
    </submittedName>
</protein>
<keyword evidence="3" id="KW-1185">Reference proteome</keyword>
<dbReference type="CDD" id="cd02440">
    <property type="entry name" value="AdoMet_MTases"/>
    <property type="match status" value="1"/>
</dbReference>
<dbReference type="GO" id="GO:0032259">
    <property type="term" value="P:methylation"/>
    <property type="evidence" value="ECO:0007669"/>
    <property type="project" value="UniProtKB-KW"/>
</dbReference>
<keyword evidence="2" id="KW-0808">Transferase</keyword>
<feature type="domain" description="Methyltransferase type 11" evidence="1">
    <location>
        <begin position="314"/>
        <end position="395"/>
    </location>
</feature>
<evidence type="ECO:0000259" key="1">
    <source>
        <dbReference type="Pfam" id="PF08241"/>
    </source>
</evidence>
<dbReference type="AlphaFoldDB" id="A0A4U8TS44"/>
<dbReference type="Proteomes" id="UP000029707">
    <property type="component" value="Unassembled WGS sequence"/>
</dbReference>
<dbReference type="RefSeq" id="WP_138129743.1">
    <property type="nucleotide sequence ID" value="NZ_CANAXW010000001.1"/>
</dbReference>
<dbReference type="Pfam" id="PF08241">
    <property type="entry name" value="Methyltransf_11"/>
    <property type="match status" value="1"/>
</dbReference>
<dbReference type="InterPro" id="IPR013216">
    <property type="entry name" value="Methyltransf_11"/>
</dbReference>
<evidence type="ECO:0000313" key="3">
    <source>
        <dbReference type="Proteomes" id="UP000029707"/>
    </source>
</evidence>
<dbReference type="SUPFAM" id="SSF53335">
    <property type="entry name" value="S-adenosyl-L-methionine-dependent methyltransferases"/>
    <property type="match status" value="1"/>
</dbReference>
<dbReference type="Gene3D" id="3.40.50.150">
    <property type="entry name" value="Vaccinia Virus protein VP39"/>
    <property type="match status" value="1"/>
</dbReference>
<gene>
    <name evidence="2" type="ORF">LS65_002530</name>
</gene>
<dbReference type="EMBL" id="JRMQ02000002">
    <property type="protein sequence ID" value="TLE02819.1"/>
    <property type="molecule type" value="Genomic_DNA"/>
</dbReference>
<evidence type="ECO:0000313" key="2">
    <source>
        <dbReference type="EMBL" id="TLE02819.1"/>
    </source>
</evidence>